<accession>A0ABQ8GBJ0</accession>
<gene>
    <name evidence="1" type="ORF">B0J12DRAFT_115754</name>
</gene>
<dbReference type="EMBL" id="JAGTJR010000015">
    <property type="protein sequence ID" value="KAH7048467.1"/>
    <property type="molecule type" value="Genomic_DNA"/>
</dbReference>
<reference evidence="1 2" key="1">
    <citation type="journal article" date="2021" name="Nat. Commun.">
        <title>Genetic determinants of endophytism in the Arabidopsis root mycobiome.</title>
        <authorList>
            <person name="Mesny F."/>
            <person name="Miyauchi S."/>
            <person name="Thiergart T."/>
            <person name="Pickel B."/>
            <person name="Atanasova L."/>
            <person name="Karlsson M."/>
            <person name="Huettel B."/>
            <person name="Barry K.W."/>
            <person name="Haridas S."/>
            <person name="Chen C."/>
            <person name="Bauer D."/>
            <person name="Andreopoulos W."/>
            <person name="Pangilinan J."/>
            <person name="LaButti K."/>
            <person name="Riley R."/>
            <person name="Lipzen A."/>
            <person name="Clum A."/>
            <person name="Drula E."/>
            <person name="Henrissat B."/>
            <person name="Kohler A."/>
            <person name="Grigoriev I.V."/>
            <person name="Martin F.M."/>
            <person name="Hacquard S."/>
        </authorList>
    </citation>
    <scope>NUCLEOTIDE SEQUENCE [LARGE SCALE GENOMIC DNA]</scope>
    <source>
        <strain evidence="1 2">MPI-SDFR-AT-0080</strain>
    </source>
</reference>
<evidence type="ECO:0000313" key="1">
    <source>
        <dbReference type="EMBL" id="KAH7048467.1"/>
    </source>
</evidence>
<dbReference type="Proteomes" id="UP000774617">
    <property type="component" value="Unassembled WGS sequence"/>
</dbReference>
<evidence type="ECO:0000313" key="2">
    <source>
        <dbReference type="Proteomes" id="UP000774617"/>
    </source>
</evidence>
<keyword evidence="2" id="KW-1185">Reference proteome</keyword>
<sequence>MQGLESEASGWWYEGIADVPRVEPTSSNHHDARPDHPKRQFSNDRLELLGFGTNKPAAPVCQDTFLESNRGDFPTVEAPHGTAAYVARSALQQPCMFGKCKWIDSSISPTRGLLLRCGHEVCLLEPACPHSLTIPHSGKKEIFSLPRALSLRPQRCRLPVPRLQPLARQYETEPQLRTRLNCLTVIRRSHSQMVTNVHFWTARGSRAADRRVRQASTGAKRAAMINV</sequence>
<name>A0ABQ8GBJ0_9PEZI</name>
<protein>
    <submittedName>
        <fullName evidence="1">Uncharacterized protein</fullName>
    </submittedName>
</protein>
<comment type="caution">
    <text evidence="1">The sequence shown here is derived from an EMBL/GenBank/DDBJ whole genome shotgun (WGS) entry which is preliminary data.</text>
</comment>
<proteinExistence type="predicted"/>
<organism evidence="1 2">
    <name type="scientific">Macrophomina phaseolina</name>
    <dbReference type="NCBI Taxonomy" id="35725"/>
    <lineage>
        <taxon>Eukaryota</taxon>
        <taxon>Fungi</taxon>
        <taxon>Dikarya</taxon>
        <taxon>Ascomycota</taxon>
        <taxon>Pezizomycotina</taxon>
        <taxon>Dothideomycetes</taxon>
        <taxon>Dothideomycetes incertae sedis</taxon>
        <taxon>Botryosphaeriales</taxon>
        <taxon>Botryosphaeriaceae</taxon>
        <taxon>Macrophomina</taxon>
    </lineage>
</organism>